<dbReference type="Proteomes" id="UP000253551">
    <property type="component" value="Unassembled WGS sequence"/>
</dbReference>
<comment type="caution">
    <text evidence="9">The sequence shown here is derived from an EMBL/GenBank/DDBJ whole genome shotgun (WGS) entry which is preliminary data.</text>
</comment>
<keyword evidence="1 6" id="KW-0690">Ribosome biogenesis</keyword>
<dbReference type="GO" id="GO:0005730">
    <property type="term" value="C:nucleolus"/>
    <property type="evidence" value="ECO:0007669"/>
    <property type="project" value="UniProtKB-SubCell"/>
</dbReference>
<dbReference type="Pfam" id="PF00400">
    <property type="entry name" value="WD40"/>
    <property type="match status" value="6"/>
</dbReference>
<keyword evidence="4" id="KW-0677">Repeat</keyword>
<evidence type="ECO:0000313" key="10">
    <source>
        <dbReference type="Proteomes" id="UP000253551"/>
    </source>
</evidence>
<comment type="subunit">
    <text evidence="6">Component of the NOP7 complex, composed of ERB1, NOP7 and YTM1. Within the NOP7 complex ERB1 appears to interact directly with NOP7 and YTM1. The NOP7 complex also associates with the 66S pre-ribosome.</text>
</comment>
<dbReference type="PRINTS" id="PR00320">
    <property type="entry name" value="GPROTEINBRPT"/>
</dbReference>
<protein>
    <recommendedName>
        <fullName evidence="6">Ribosome biogenesis protein YTM1</fullName>
    </recommendedName>
</protein>
<evidence type="ECO:0000256" key="7">
    <source>
        <dbReference type="PROSITE-ProRule" id="PRU00221"/>
    </source>
</evidence>
<evidence type="ECO:0000256" key="3">
    <source>
        <dbReference type="ARBA" id="ARBA00022574"/>
    </source>
</evidence>
<dbReference type="Gene3D" id="2.130.10.10">
    <property type="entry name" value="YVTN repeat-like/Quinoprotein amine dehydrogenase"/>
    <property type="match status" value="1"/>
</dbReference>
<evidence type="ECO:0000256" key="2">
    <source>
        <dbReference type="ARBA" id="ARBA00022552"/>
    </source>
</evidence>
<gene>
    <name evidence="9" type="primary">WDR12</name>
    <name evidence="6" type="synonym">YTM1</name>
    <name evidence="9" type="ORF">CU098_009783</name>
</gene>
<evidence type="ECO:0000256" key="6">
    <source>
        <dbReference type="HAMAP-Rule" id="MF_03029"/>
    </source>
</evidence>
<keyword evidence="5 6" id="KW-0539">Nucleus</keyword>
<dbReference type="GO" id="GO:0030687">
    <property type="term" value="C:preribosome, large subunit precursor"/>
    <property type="evidence" value="ECO:0007669"/>
    <property type="project" value="UniProtKB-UniRule"/>
</dbReference>
<comment type="similarity">
    <text evidence="6">Belongs to the WD repeat WDR12/YTM1 family.</text>
</comment>
<dbReference type="InterPro" id="IPR028599">
    <property type="entry name" value="WDR12/Ytm1"/>
</dbReference>
<proteinExistence type="inferred from homology"/>
<organism evidence="9 10">
    <name type="scientific">Rhizopus stolonifer</name>
    <name type="common">Rhizopus nigricans</name>
    <dbReference type="NCBI Taxonomy" id="4846"/>
    <lineage>
        <taxon>Eukaryota</taxon>
        <taxon>Fungi</taxon>
        <taxon>Fungi incertae sedis</taxon>
        <taxon>Mucoromycota</taxon>
        <taxon>Mucoromycotina</taxon>
        <taxon>Mucoromycetes</taxon>
        <taxon>Mucorales</taxon>
        <taxon>Mucorineae</taxon>
        <taxon>Rhizopodaceae</taxon>
        <taxon>Rhizopus</taxon>
    </lineage>
</organism>
<feature type="repeat" description="WD" evidence="7">
    <location>
        <begin position="290"/>
        <end position="331"/>
    </location>
</feature>
<dbReference type="GO" id="GO:0043021">
    <property type="term" value="F:ribonucleoprotein complex binding"/>
    <property type="evidence" value="ECO:0007669"/>
    <property type="project" value="UniProtKB-UniRule"/>
</dbReference>
<accession>A0A367KQA7</accession>
<keyword evidence="10" id="KW-1185">Reference proteome</keyword>
<dbReference type="PANTHER" id="PTHR19855">
    <property type="entry name" value="WD40 REPEAT PROTEIN 12, 37"/>
    <property type="match status" value="1"/>
</dbReference>
<dbReference type="InterPro" id="IPR001680">
    <property type="entry name" value="WD40_rpt"/>
</dbReference>
<dbReference type="GO" id="GO:0000463">
    <property type="term" value="P:maturation of LSU-rRNA from tricistronic rRNA transcript (SSU-rRNA, 5.8S rRNA, LSU-rRNA)"/>
    <property type="evidence" value="ECO:0007669"/>
    <property type="project" value="UniProtKB-UniRule"/>
</dbReference>
<dbReference type="InterPro" id="IPR015943">
    <property type="entry name" value="WD40/YVTN_repeat-like_dom_sf"/>
</dbReference>
<dbReference type="SMART" id="SM00320">
    <property type="entry name" value="WD40"/>
    <property type="match status" value="7"/>
</dbReference>
<dbReference type="AlphaFoldDB" id="A0A367KQA7"/>
<dbReference type="CDD" id="cd00200">
    <property type="entry name" value="WD40"/>
    <property type="match status" value="1"/>
</dbReference>
<keyword evidence="2 6" id="KW-0698">rRNA processing</keyword>
<evidence type="ECO:0000256" key="1">
    <source>
        <dbReference type="ARBA" id="ARBA00022517"/>
    </source>
</evidence>
<feature type="repeat" description="WD" evidence="7">
    <location>
        <begin position="335"/>
        <end position="377"/>
    </location>
</feature>
<dbReference type="SUPFAM" id="SSF50978">
    <property type="entry name" value="WD40 repeat-like"/>
    <property type="match status" value="1"/>
</dbReference>
<dbReference type="STRING" id="4846.A0A367KQA7"/>
<dbReference type="EMBL" id="PJQM01000720">
    <property type="protein sequence ID" value="RCI04310.1"/>
    <property type="molecule type" value="Genomic_DNA"/>
</dbReference>
<dbReference type="GO" id="GO:0005654">
    <property type="term" value="C:nucleoplasm"/>
    <property type="evidence" value="ECO:0007669"/>
    <property type="project" value="UniProtKB-SubCell"/>
</dbReference>
<dbReference type="OrthoDB" id="10251381at2759"/>
<dbReference type="Pfam" id="PF08154">
    <property type="entry name" value="NLE"/>
    <property type="match status" value="1"/>
</dbReference>
<keyword evidence="3 7" id="KW-0853">WD repeat</keyword>
<feature type="repeat" description="WD" evidence="7">
    <location>
        <begin position="248"/>
        <end position="290"/>
    </location>
</feature>
<evidence type="ECO:0000259" key="8">
    <source>
        <dbReference type="Pfam" id="PF08154"/>
    </source>
</evidence>
<dbReference type="InterPro" id="IPR012972">
    <property type="entry name" value="NLE"/>
</dbReference>
<dbReference type="PROSITE" id="PS00678">
    <property type="entry name" value="WD_REPEATS_1"/>
    <property type="match status" value="2"/>
</dbReference>
<feature type="repeat" description="WD" evidence="7">
    <location>
        <begin position="185"/>
        <end position="226"/>
    </location>
</feature>
<comment type="subcellular location">
    <subcellularLocation>
        <location evidence="6">Nucleus</location>
        <location evidence="6">Nucleolus</location>
    </subcellularLocation>
    <subcellularLocation>
        <location evidence="6">Nucleus</location>
        <location evidence="6">Nucleoplasm</location>
    </subcellularLocation>
</comment>
<dbReference type="HAMAP" id="MF_03029">
    <property type="entry name" value="WDR12"/>
    <property type="match status" value="1"/>
</dbReference>
<dbReference type="GO" id="GO:0000466">
    <property type="term" value="P:maturation of 5.8S rRNA from tricistronic rRNA transcript (SSU-rRNA, 5.8S rRNA, LSU-rRNA)"/>
    <property type="evidence" value="ECO:0007669"/>
    <property type="project" value="UniProtKB-UniRule"/>
</dbReference>
<feature type="repeat" description="WD" evidence="7">
    <location>
        <begin position="97"/>
        <end position="127"/>
    </location>
</feature>
<sequence length="409" mass="45714">MSLEQEQVQVRFVTQQPEYVVSDAPMLLPSNIQKDGLSQIVNSLLDLEKPVLFDFLVEGQLLRKSIVDYLNAARLSTENVVTIEYVESMLPPVPLTAYQHDDWISSVSGHQGLFLTGSYDTMVRVWNSSGECISTLMGHTDAVKSVTFGQVQGTHATVFSGGLDHAVLGWSFNTDDATYRLMYECKGHKGPVESVAVDRTQQYLASASADSLVKIWTTQEPEESEVVHESKKRKKTSDRKLKTQTVDLEGHVGGVNAVVFDGLDANVVYTGGWDHSIRSWDIEQQVNLTTKNCEKVVLDVDYSAQAKLLATGHTDHTVRLWDPRSEDGTNVKTSLRGHTAWVSSVCWSKKSEYTLCTGSYDGTVRVWDIRSREPLYTVDQTDKILSVYWDYDQILAGGEDKKLSIYQAK</sequence>
<dbReference type="PROSITE" id="PS50082">
    <property type="entry name" value="WD_REPEATS_2"/>
    <property type="match status" value="5"/>
</dbReference>
<evidence type="ECO:0000313" key="9">
    <source>
        <dbReference type="EMBL" id="RCI04310.1"/>
    </source>
</evidence>
<comment type="function">
    <text evidence="6">Component of the NOP7 complex, which is required for maturation of the 25S and 5.8S ribosomal RNAs and formation of the 60S ribosome.</text>
</comment>
<name>A0A367KQA7_RHIST</name>
<dbReference type="PANTHER" id="PTHR19855:SF11">
    <property type="entry name" value="RIBOSOME BIOGENESIS PROTEIN WDR12"/>
    <property type="match status" value="1"/>
</dbReference>
<reference evidence="9 10" key="1">
    <citation type="journal article" date="2018" name="G3 (Bethesda)">
        <title>Phylogenetic and Phylogenomic Definition of Rhizopus Species.</title>
        <authorList>
            <person name="Gryganskyi A.P."/>
            <person name="Golan J."/>
            <person name="Dolatabadi S."/>
            <person name="Mondo S."/>
            <person name="Robb S."/>
            <person name="Idnurm A."/>
            <person name="Muszewska A."/>
            <person name="Steczkiewicz K."/>
            <person name="Masonjones S."/>
            <person name="Liao H.L."/>
            <person name="Gajdeczka M.T."/>
            <person name="Anike F."/>
            <person name="Vuek A."/>
            <person name="Anishchenko I.M."/>
            <person name="Voigt K."/>
            <person name="de Hoog G.S."/>
            <person name="Smith M.E."/>
            <person name="Heitman J."/>
            <person name="Vilgalys R."/>
            <person name="Stajich J.E."/>
        </authorList>
    </citation>
    <scope>NUCLEOTIDE SEQUENCE [LARGE SCALE GENOMIC DNA]</scope>
    <source>
        <strain evidence="9 10">LSU 92-RS-03</strain>
    </source>
</reference>
<dbReference type="InterPro" id="IPR020472">
    <property type="entry name" value="WD40_PAC1"/>
</dbReference>
<dbReference type="PROSITE" id="PS50294">
    <property type="entry name" value="WD_REPEATS_REGION"/>
    <property type="match status" value="4"/>
</dbReference>
<dbReference type="InterPro" id="IPR019775">
    <property type="entry name" value="WD40_repeat_CS"/>
</dbReference>
<evidence type="ECO:0000256" key="5">
    <source>
        <dbReference type="ARBA" id="ARBA00023242"/>
    </source>
</evidence>
<dbReference type="InterPro" id="IPR036322">
    <property type="entry name" value="WD40_repeat_dom_sf"/>
</dbReference>
<feature type="domain" description="NLE" evidence="8">
    <location>
        <begin position="8"/>
        <end position="70"/>
    </location>
</feature>
<evidence type="ECO:0000256" key="4">
    <source>
        <dbReference type="ARBA" id="ARBA00022737"/>
    </source>
</evidence>